<organism evidence="3 5">
    <name type="scientific">Bursaphelenchus xylophilus</name>
    <name type="common">Pinewood nematode worm</name>
    <name type="synonym">Aphelenchoides xylophilus</name>
    <dbReference type="NCBI Taxonomy" id="6326"/>
    <lineage>
        <taxon>Eukaryota</taxon>
        <taxon>Metazoa</taxon>
        <taxon>Ecdysozoa</taxon>
        <taxon>Nematoda</taxon>
        <taxon>Chromadorea</taxon>
        <taxon>Rhabditida</taxon>
        <taxon>Tylenchina</taxon>
        <taxon>Tylenchomorpha</taxon>
        <taxon>Aphelenchoidea</taxon>
        <taxon>Aphelenchoididae</taxon>
        <taxon>Bursaphelenchus</taxon>
    </lineage>
</organism>
<feature type="region of interest" description="Disordered" evidence="1">
    <location>
        <begin position="89"/>
        <end position="135"/>
    </location>
</feature>
<protein>
    <submittedName>
        <fullName evidence="2">(pine wood nematode) hypothetical protein</fullName>
    </submittedName>
</protein>
<dbReference type="EMBL" id="CAJFDI010000004">
    <property type="protein sequence ID" value="CAD5226548.1"/>
    <property type="molecule type" value="Genomic_DNA"/>
</dbReference>
<dbReference type="AlphaFoldDB" id="A0A1I7RH64"/>
<dbReference type="Proteomes" id="UP000659654">
    <property type="component" value="Unassembled WGS sequence"/>
</dbReference>
<gene>
    <name evidence="2" type="ORF">BXYJ_LOCUS9105</name>
</gene>
<evidence type="ECO:0000313" key="2">
    <source>
        <dbReference type="EMBL" id="CAD5226548.1"/>
    </source>
</evidence>
<dbReference type="OrthoDB" id="10622506at2759"/>
<evidence type="ECO:0000256" key="1">
    <source>
        <dbReference type="SAM" id="MobiDB-lite"/>
    </source>
</evidence>
<keyword evidence="4" id="KW-1185">Reference proteome</keyword>
<dbReference type="EMBL" id="CAJFCV020000004">
    <property type="protein sequence ID" value="CAG9115961.1"/>
    <property type="molecule type" value="Genomic_DNA"/>
</dbReference>
<feature type="compositionally biased region" description="Basic and acidic residues" evidence="1">
    <location>
        <begin position="110"/>
        <end position="129"/>
    </location>
</feature>
<accession>A0A1I7RH64</accession>
<name>A0A1I7RH64_BURXY</name>
<sequence length="296" mass="34409">MYGARVMPACFECYSVNRPRKYPQQNDVDFLSELRNLEKELFYAKVEGPKSSKDQMKRGDVGQRDAMRKEYEDNAAIYLYENKTEKDRKEEVINVKEKMSSTQKTKRRPIKDSEQKDKVSKRCHNDGKKIHQKSRRVKQCTRIGGSADIISSSSSRCAFRASSFTSIHSLEANTKDECKKEMDSDNDEEVDVSPKVAYFQGYAEHCVKESIKPKPVVYGTWEARECFAETLRSLSYTVHSMETLRQVGPRSNQDFFDGVVHSLRGTVEQLSDLQYRYDHDANNFQKSVKNQYWYSK</sequence>
<evidence type="ECO:0000313" key="3">
    <source>
        <dbReference type="Proteomes" id="UP000095284"/>
    </source>
</evidence>
<dbReference type="WBParaSite" id="BXY_0004100.1">
    <property type="protein sequence ID" value="BXY_0004100.1"/>
    <property type="gene ID" value="BXY_0004100"/>
</dbReference>
<dbReference type="Proteomes" id="UP000095284">
    <property type="component" value="Unplaced"/>
</dbReference>
<dbReference type="Proteomes" id="UP000582659">
    <property type="component" value="Unassembled WGS sequence"/>
</dbReference>
<reference evidence="2" key="2">
    <citation type="submission" date="2020-09" db="EMBL/GenBank/DDBJ databases">
        <authorList>
            <person name="Kikuchi T."/>
        </authorList>
    </citation>
    <scope>NUCLEOTIDE SEQUENCE</scope>
    <source>
        <strain evidence="2">Ka4C1</strain>
    </source>
</reference>
<evidence type="ECO:0000313" key="4">
    <source>
        <dbReference type="Proteomes" id="UP000659654"/>
    </source>
</evidence>
<proteinExistence type="predicted"/>
<feature type="compositionally biased region" description="Basic and acidic residues" evidence="1">
    <location>
        <begin position="89"/>
        <end position="99"/>
    </location>
</feature>
<evidence type="ECO:0000313" key="5">
    <source>
        <dbReference type="WBParaSite" id="BXY_0004100.1"/>
    </source>
</evidence>
<reference evidence="5" key="1">
    <citation type="submission" date="2016-11" db="UniProtKB">
        <authorList>
            <consortium name="WormBaseParasite"/>
        </authorList>
    </citation>
    <scope>IDENTIFICATION</scope>
</reference>